<dbReference type="PROSITE" id="PS51832">
    <property type="entry name" value="HD_GYP"/>
    <property type="match status" value="1"/>
</dbReference>
<reference evidence="5" key="1">
    <citation type="journal article" date="2019" name="Int. J. Syst. Evol. Microbiol.">
        <title>The Global Catalogue of Microorganisms (GCM) 10K type strain sequencing project: providing services to taxonomists for standard genome sequencing and annotation.</title>
        <authorList>
            <consortium name="The Broad Institute Genomics Platform"/>
            <consortium name="The Broad Institute Genome Sequencing Center for Infectious Disease"/>
            <person name="Wu L."/>
            <person name="Ma J."/>
        </authorList>
    </citation>
    <scope>NUCLEOTIDE SEQUENCE [LARGE SCALE GENOMIC DNA]</scope>
    <source>
        <strain evidence="5">CCUG 59858</strain>
    </source>
</reference>
<dbReference type="EMBL" id="JBHSAB010000023">
    <property type="protein sequence ID" value="MFC3909380.1"/>
    <property type="molecule type" value="Genomic_DNA"/>
</dbReference>
<dbReference type="InterPro" id="IPR037522">
    <property type="entry name" value="HD_GYP_dom"/>
</dbReference>
<dbReference type="PANTHER" id="PTHR45228:SF8">
    <property type="entry name" value="TWO-COMPONENT RESPONSE REGULATOR-RELATED"/>
    <property type="match status" value="1"/>
</dbReference>
<name>A0ABV8CHC2_9GAMM</name>
<dbReference type="Gene3D" id="1.10.3210.10">
    <property type="entry name" value="Hypothetical protein af1432"/>
    <property type="match status" value="1"/>
</dbReference>
<protein>
    <submittedName>
        <fullName evidence="4">HD domain-containing phosphohydrolase</fullName>
    </submittedName>
</protein>
<feature type="modified residue" description="4-aspartylphosphate" evidence="1">
    <location>
        <position position="53"/>
    </location>
</feature>
<sequence>MSDKILLVDDEENILRAYQRTLKNLFTIEVATGGAEALEAMAANGPYAVVVSDMRMSGMDGIELFSRMKKLYPETVRVMLTGNLDQSTAVDAVNRGDVFRFLNKPCTVDTLSLMIKESLEKYHMLAVERDVLESTVKGCIEAIVAILSLTKPEIFGNATRLRNHMRRLVKELNLTEMWWYESLALLSQVGCVVVADNIINKKRNGAELSSDETALFIKHMTIGASLLDKIPRMEYIAESIRYQEKNYDGSGFPAGSLAGEDIPLGARLLKVILDYDRYRFSGLTNQQTIQEMQTNCQNYDPEILEALVESISAEFNATATWQDIYSLTDDMILAEDVNTNTGILLLCEGQQCTRAIREHLVTYCNNGSINKMVLVRKAVR</sequence>
<dbReference type="Gene3D" id="3.40.50.2300">
    <property type="match status" value="1"/>
</dbReference>
<dbReference type="Proteomes" id="UP001595758">
    <property type="component" value="Unassembled WGS sequence"/>
</dbReference>
<dbReference type="InterPro" id="IPR052020">
    <property type="entry name" value="Cyclic_di-GMP/3'3'-cGAMP_PDE"/>
</dbReference>
<proteinExistence type="predicted"/>
<evidence type="ECO:0000259" key="2">
    <source>
        <dbReference type="PROSITE" id="PS50110"/>
    </source>
</evidence>
<keyword evidence="5" id="KW-1185">Reference proteome</keyword>
<dbReference type="PROSITE" id="PS50110">
    <property type="entry name" value="RESPONSE_REGULATORY"/>
    <property type="match status" value="1"/>
</dbReference>
<organism evidence="4 5">
    <name type="scientific">Legionella dresdenensis</name>
    <dbReference type="NCBI Taxonomy" id="450200"/>
    <lineage>
        <taxon>Bacteria</taxon>
        <taxon>Pseudomonadati</taxon>
        <taxon>Pseudomonadota</taxon>
        <taxon>Gammaproteobacteria</taxon>
        <taxon>Legionellales</taxon>
        <taxon>Legionellaceae</taxon>
        <taxon>Legionella</taxon>
    </lineage>
</organism>
<dbReference type="InterPro" id="IPR001789">
    <property type="entry name" value="Sig_transdc_resp-reg_receiver"/>
</dbReference>
<dbReference type="Pfam" id="PF13487">
    <property type="entry name" value="HD_5"/>
    <property type="match status" value="1"/>
</dbReference>
<dbReference type="RefSeq" id="WP_382343543.1">
    <property type="nucleotide sequence ID" value="NZ_JBHSAB010000023.1"/>
</dbReference>
<dbReference type="SMART" id="SM00448">
    <property type="entry name" value="REC"/>
    <property type="match status" value="1"/>
</dbReference>
<dbReference type="CDD" id="cd17569">
    <property type="entry name" value="REC_HupR-like"/>
    <property type="match status" value="1"/>
</dbReference>
<dbReference type="InterPro" id="IPR011006">
    <property type="entry name" value="CheY-like_superfamily"/>
</dbReference>
<evidence type="ECO:0000259" key="3">
    <source>
        <dbReference type="PROSITE" id="PS51832"/>
    </source>
</evidence>
<evidence type="ECO:0000256" key="1">
    <source>
        <dbReference type="PROSITE-ProRule" id="PRU00169"/>
    </source>
</evidence>
<feature type="domain" description="HD-GYP" evidence="3">
    <location>
        <begin position="132"/>
        <end position="323"/>
    </location>
</feature>
<dbReference type="SUPFAM" id="SSF52172">
    <property type="entry name" value="CheY-like"/>
    <property type="match status" value="1"/>
</dbReference>
<keyword evidence="1" id="KW-0597">Phosphoprotein</keyword>
<gene>
    <name evidence="4" type="ORF">ACFORL_09885</name>
</gene>
<evidence type="ECO:0000313" key="4">
    <source>
        <dbReference type="EMBL" id="MFC3909380.1"/>
    </source>
</evidence>
<evidence type="ECO:0000313" key="5">
    <source>
        <dbReference type="Proteomes" id="UP001595758"/>
    </source>
</evidence>
<feature type="domain" description="Response regulatory" evidence="2">
    <location>
        <begin position="4"/>
        <end position="119"/>
    </location>
</feature>
<accession>A0ABV8CHC2</accession>
<dbReference type="Pfam" id="PF00072">
    <property type="entry name" value="Response_reg"/>
    <property type="match status" value="1"/>
</dbReference>
<comment type="caution">
    <text evidence="4">The sequence shown here is derived from an EMBL/GenBank/DDBJ whole genome shotgun (WGS) entry which is preliminary data.</text>
</comment>
<dbReference type="PANTHER" id="PTHR45228">
    <property type="entry name" value="CYCLIC DI-GMP PHOSPHODIESTERASE TM_0186-RELATED"/>
    <property type="match status" value="1"/>
</dbReference>